<sequence>MAWITLRQFAWTERPGRADAYPVIDDIHRVAVDRWLPVDLSYAVGVNALAVPAKGPVRYETRQHELRLLLCYLSNDPDGPVRLRDDTFRASAAHIRRFVSESIGLGMLPTSVHAAYQATPGTPAHFEAWPTMLATQHSATKIKPDLLLQLPGMVLAGEARGRSEPAPIRASVQQRDRLNSVLPWSQHHGTHPLAMTWASITGDGTTVDLFTRSGRLPGMTGPVGQPLPSPVPIQPDLFEQDHLVAADRSAEISTPSRETKARDFDPRSPRDLITAITRRTGDIGTQLYETAPEPDRPVRIADQAVRGRWAALDLFGPAAGSFLLGVLERPLSPEQSHEITTRLRQRTRSALVSGRLVVAITDDAADRPWPLVAD</sequence>
<gene>
    <name evidence="2" type="ORF">JOF56_006282</name>
</gene>
<dbReference type="Proteomes" id="UP001519332">
    <property type="component" value="Unassembled WGS sequence"/>
</dbReference>
<accession>A0ABS4TNB8</accession>
<reference evidence="2 3" key="1">
    <citation type="submission" date="2021-03" db="EMBL/GenBank/DDBJ databases">
        <title>Sequencing the genomes of 1000 actinobacteria strains.</title>
        <authorList>
            <person name="Klenk H.-P."/>
        </authorList>
    </citation>
    <scope>NUCLEOTIDE SEQUENCE [LARGE SCALE GENOMIC DNA]</scope>
    <source>
        <strain evidence="2 3">DSM 46670</strain>
    </source>
</reference>
<evidence type="ECO:0000313" key="3">
    <source>
        <dbReference type="Proteomes" id="UP001519332"/>
    </source>
</evidence>
<dbReference type="EMBL" id="JAGINW010000001">
    <property type="protein sequence ID" value="MBP2325897.1"/>
    <property type="molecule type" value="Genomic_DNA"/>
</dbReference>
<evidence type="ECO:0008006" key="4">
    <source>
        <dbReference type="Google" id="ProtNLM"/>
    </source>
</evidence>
<name>A0ABS4TNB8_9PSEU</name>
<protein>
    <recommendedName>
        <fullName evidence="4">DUF4132 domain-containing protein</fullName>
    </recommendedName>
</protein>
<keyword evidence="3" id="KW-1185">Reference proteome</keyword>
<dbReference type="RefSeq" id="WP_209643031.1">
    <property type="nucleotide sequence ID" value="NZ_JAGINW010000001.1"/>
</dbReference>
<evidence type="ECO:0000313" key="2">
    <source>
        <dbReference type="EMBL" id="MBP2325897.1"/>
    </source>
</evidence>
<comment type="caution">
    <text evidence="2">The sequence shown here is derived from an EMBL/GenBank/DDBJ whole genome shotgun (WGS) entry which is preliminary data.</text>
</comment>
<feature type="region of interest" description="Disordered" evidence="1">
    <location>
        <begin position="248"/>
        <end position="267"/>
    </location>
</feature>
<feature type="compositionally biased region" description="Basic and acidic residues" evidence="1">
    <location>
        <begin position="257"/>
        <end position="267"/>
    </location>
</feature>
<proteinExistence type="predicted"/>
<organism evidence="2 3">
    <name type="scientific">Kibdelosporangium banguiense</name>
    <dbReference type="NCBI Taxonomy" id="1365924"/>
    <lineage>
        <taxon>Bacteria</taxon>
        <taxon>Bacillati</taxon>
        <taxon>Actinomycetota</taxon>
        <taxon>Actinomycetes</taxon>
        <taxon>Pseudonocardiales</taxon>
        <taxon>Pseudonocardiaceae</taxon>
        <taxon>Kibdelosporangium</taxon>
    </lineage>
</organism>
<evidence type="ECO:0000256" key="1">
    <source>
        <dbReference type="SAM" id="MobiDB-lite"/>
    </source>
</evidence>